<accession>A0A370TZK5</accession>
<sequence length="101" mass="11155">MPFSRLALLNLVRPRLGPNYRLNHSRRRLYHDAKATLFDPRPGAGPISKAVEIKIGDLDEAYVIVAPEIGSILAGRPLPDGTAVEVPLTFFHRTKHFAIGS</sequence>
<comment type="caution">
    <text evidence="1">The sequence shown here is derived from an EMBL/GenBank/DDBJ whole genome shotgun (WGS) entry which is preliminary data.</text>
</comment>
<proteinExistence type="predicted"/>
<dbReference type="Proteomes" id="UP000254866">
    <property type="component" value="Unassembled WGS sequence"/>
</dbReference>
<keyword evidence="2" id="KW-1185">Reference proteome</keyword>
<dbReference type="EMBL" id="NPIC01000001">
    <property type="protein sequence ID" value="RDL40957.1"/>
    <property type="molecule type" value="Genomic_DNA"/>
</dbReference>
<dbReference type="RefSeq" id="XP_031873613.1">
    <property type="nucleotide sequence ID" value="XM_032009559.1"/>
</dbReference>
<reference evidence="1 2" key="1">
    <citation type="journal article" date="2018" name="IMA Fungus">
        <title>IMA Genome-F 9: Draft genome sequence of Annulohypoxylon stygium, Aspergillus mulundensis, Berkeleyomyces basicola (syn. Thielaviopsis basicola), Ceratocystis smalleyi, two Cercospora beticola strains, Coleophoma cylindrospora, Fusarium fracticaudum, Phialophora cf. hyalina, and Morchella septimelata.</title>
        <authorList>
            <person name="Wingfield B.D."/>
            <person name="Bills G.F."/>
            <person name="Dong Y."/>
            <person name="Huang W."/>
            <person name="Nel W.J."/>
            <person name="Swalarsk-Parry B.S."/>
            <person name="Vaghefi N."/>
            <person name="Wilken P.M."/>
            <person name="An Z."/>
            <person name="de Beer Z.W."/>
            <person name="De Vos L."/>
            <person name="Chen L."/>
            <person name="Duong T.A."/>
            <person name="Gao Y."/>
            <person name="Hammerbacher A."/>
            <person name="Kikkert J.R."/>
            <person name="Li Y."/>
            <person name="Li H."/>
            <person name="Li K."/>
            <person name="Li Q."/>
            <person name="Liu X."/>
            <person name="Ma X."/>
            <person name="Naidoo K."/>
            <person name="Pethybridge S.J."/>
            <person name="Sun J."/>
            <person name="Steenkamp E.T."/>
            <person name="van der Nest M.A."/>
            <person name="van Wyk S."/>
            <person name="Wingfield M.J."/>
            <person name="Xiong C."/>
            <person name="Yue Q."/>
            <person name="Zhang X."/>
        </authorList>
    </citation>
    <scope>NUCLEOTIDE SEQUENCE [LARGE SCALE GENOMIC DNA]</scope>
    <source>
        <strain evidence="1 2">BP 5553</strain>
    </source>
</reference>
<evidence type="ECO:0000313" key="2">
    <source>
        <dbReference type="Proteomes" id="UP000254866"/>
    </source>
</evidence>
<dbReference type="GeneID" id="43593785"/>
<organism evidence="1 2">
    <name type="scientific">Venustampulla echinocandica</name>
    <dbReference type="NCBI Taxonomy" id="2656787"/>
    <lineage>
        <taxon>Eukaryota</taxon>
        <taxon>Fungi</taxon>
        <taxon>Dikarya</taxon>
        <taxon>Ascomycota</taxon>
        <taxon>Pezizomycotina</taxon>
        <taxon>Leotiomycetes</taxon>
        <taxon>Helotiales</taxon>
        <taxon>Pleuroascaceae</taxon>
        <taxon>Venustampulla</taxon>
    </lineage>
</organism>
<evidence type="ECO:0000313" key="1">
    <source>
        <dbReference type="EMBL" id="RDL40957.1"/>
    </source>
</evidence>
<dbReference type="AlphaFoldDB" id="A0A370TZK5"/>
<dbReference type="OrthoDB" id="5330139at2759"/>
<gene>
    <name evidence="1" type="ORF">BP5553_00936</name>
</gene>
<name>A0A370TZK5_9HELO</name>
<protein>
    <submittedName>
        <fullName evidence="1">Uncharacterized protein</fullName>
    </submittedName>
</protein>